<evidence type="ECO:0000256" key="7">
    <source>
        <dbReference type="SAM" id="MobiDB-lite"/>
    </source>
</evidence>
<feature type="region of interest" description="Disordered" evidence="7">
    <location>
        <begin position="67"/>
        <end position="87"/>
    </location>
</feature>
<protein>
    <recommendedName>
        <fullName evidence="2">Ubiquitin-like-conjugating enzyme ATG10</fullName>
    </recommendedName>
    <alternativeName>
        <fullName evidence="6">Autophagy-related protein 10</fullName>
    </alternativeName>
</protein>
<dbReference type="EMBL" id="CAJVPJ010000794">
    <property type="protein sequence ID" value="CAG8556865.1"/>
    <property type="molecule type" value="Genomic_DNA"/>
</dbReference>
<evidence type="ECO:0000256" key="2">
    <source>
        <dbReference type="ARBA" id="ARBA00021099"/>
    </source>
</evidence>
<proteinExistence type="inferred from homology"/>
<reference evidence="8" key="1">
    <citation type="submission" date="2021-06" db="EMBL/GenBank/DDBJ databases">
        <authorList>
            <person name="Kallberg Y."/>
            <person name="Tangrot J."/>
            <person name="Rosling A."/>
        </authorList>
    </citation>
    <scope>NUCLEOTIDE SEQUENCE</scope>
    <source>
        <strain evidence="8">IA702</strain>
    </source>
</reference>
<dbReference type="Gene3D" id="3.30.1460.50">
    <property type="match status" value="1"/>
</dbReference>
<name>A0A9N9B820_9GLOM</name>
<accession>A0A9N9B820</accession>
<dbReference type="GO" id="GO:0000045">
    <property type="term" value="P:autophagosome assembly"/>
    <property type="evidence" value="ECO:0007669"/>
    <property type="project" value="TreeGrafter"/>
</dbReference>
<evidence type="ECO:0000313" key="8">
    <source>
        <dbReference type="EMBL" id="CAG8556865.1"/>
    </source>
</evidence>
<keyword evidence="5" id="KW-0072">Autophagy</keyword>
<evidence type="ECO:0000256" key="3">
    <source>
        <dbReference type="ARBA" id="ARBA00022679"/>
    </source>
</evidence>
<dbReference type="Proteomes" id="UP000789572">
    <property type="component" value="Unassembled WGS sequence"/>
</dbReference>
<sequence length="223" mass="25349">MNGSRICHYPHLTRAEFDDAAKHFLRQAHHAGGEDADWKWIEHERVKGFGYLATRRLLYRPTALQNSIDQDNDDTDDSVTVKEEPDQSSIDVPSECLTVDYHIIYSSSYRVPVLYFNAYYSNGSPLSIDDIFSHVIEPSRRDDLRTAGFNGAVSQQDHPTLMIPFYYLHPCETPFLLKNIVDNTRELSEKSVVHVDGYLRSWLSLIGPTAGIKVGIGLFLDSN</sequence>
<dbReference type="Pfam" id="PF03987">
    <property type="entry name" value="Autophagy_act_C"/>
    <property type="match status" value="1"/>
</dbReference>
<evidence type="ECO:0000256" key="5">
    <source>
        <dbReference type="ARBA" id="ARBA00023006"/>
    </source>
</evidence>
<dbReference type="PANTHER" id="PTHR14957:SF1">
    <property type="entry name" value="UBIQUITIN-LIKE-CONJUGATING ENZYME ATG10"/>
    <property type="match status" value="1"/>
</dbReference>
<evidence type="ECO:0000256" key="1">
    <source>
        <dbReference type="ARBA" id="ARBA00005696"/>
    </source>
</evidence>
<dbReference type="GO" id="GO:0061651">
    <property type="term" value="F:Atg12 conjugating enzyme activity"/>
    <property type="evidence" value="ECO:0007669"/>
    <property type="project" value="TreeGrafter"/>
</dbReference>
<gene>
    <name evidence="8" type="ORF">POCULU_LOCUS5310</name>
</gene>
<comment type="similarity">
    <text evidence="1">Belongs to the ATG10 family.</text>
</comment>
<keyword evidence="9" id="KW-1185">Reference proteome</keyword>
<dbReference type="OrthoDB" id="4089664at2759"/>
<evidence type="ECO:0000313" key="9">
    <source>
        <dbReference type="Proteomes" id="UP000789572"/>
    </source>
</evidence>
<dbReference type="AlphaFoldDB" id="A0A9N9B820"/>
<dbReference type="InterPro" id="IPR007135">
    <property type="entry name" value="Atg3/Atg10"/>
</dbReference>
<keyword evidence="4" id="KW-0833">Ubl conjugation pathway</keyword>
<dbReference type="GO" id="GO:0000422">
    <property type="term" value="P:autophagy of mitochondrion"/>
    <property type="evidence" value="ECO:0007669"/>
    <property type="project" value="TreeGrafter"/>
</dbReference>
<dbReference type="GO" id="GO:0005829">
    <property type="term" value="C:cytosol"/>
    <property type="evidence" value="ECO:0007669"/>
    <property type="project" value="TreeGrafter"/>
</dbReference>
<evidence type="ECO:0000256" key="4">
    <source>
        <dbReference type="ARBA" id="ARBA00022786"/>
    </source>
</evidence>
<organism evidence="8 9">
    <name type="scientific">Paraglomus occultum</name>
    <dbReference type="NCBI Taxonomy" id="144539"/>
    <lineage>
        <taxon>Eukaryota</taxon>
        <taxon>Fungi</taxon>
        <taxon>Fungi incertae sedis</taxon>
        <taxon>Mucoromycota</taxon>
        <taxon>Glomeromycotina</taxon>
        <taxon>Glomeromycetes</taxon>
        <taxon>Paraglomerales</taxon>
        <taxon>Paraglomeraceae</taxon>
        <taxon>Paraglomus</taxon>
    </lineage>
</organism>
<dbReference type="PANTHER" id="PTHR14957">
    <property type="entry name" value="UBIQUITIN-LIKE-CONJUGATING ENZYME ATG10"/>
    <property type="match status" value="1"/>
</dbReference>
<dbReference type="GO" id="GO:0032446">
    <property type="term" value="P:protein modification by small protein conjugation"/>
    <property type="evidence" value="ECO:0007669"/>
    <property type="project" value="TreeGrafter"/>
</dbReference>
<evidence type="ECO:0000256" key="6">
    <source>
        <dbReference type="ARBA" id="ARBA00029833"/>
    </source>
</evidence>
<comment type="caution">
    <text evidence="8">The sequence shown here is derived from an EMBL/GenBank/DDBJ whole genome shotgun (WGS) entry which is preliminary data.</text>
</comment>
<keyword evidence="3" id="KW-0808">Transferase</keyword>